<evidence type="ECO:0000313" key="15">
    <source>
        <dbReference type="Proteomes" id="UP001589750"/>
    </source>
</evidence>
<sequence>MTTSLPEPWPDHDRRLAAGATGLLAAFNAAGVLEAGDVHVAARVGDLGGEPDERVLLAVALAVRGVRHGSVCVDLTTVADLAGDLPWPEPAGWVAAVAASPLVAAGVVHLEATLVYLDRYHRLELQVCDDLLTRLDATAPAVDEAALEAALARVRGEHFSPEQERAAVQAVRQTTTVLTGGPGTGKTTTVARMLVLLADQARVRGERLSIALAAPTGKAATRLQEAVLGELTRLDPADRDLVGRPEALTLHRLLGWRPDNTTRFRHDRHNRLKYDLVVVDECSMVELTMMGRLLEAVRPQSRLVLVGDRYQLTPVGAGAVLSDVVTGYEDAVDSPVASLTENHRSTPDIKALAAALREGDPDEVVAVLRRGGPEVEFVETDDPGPALHDDALASALATRHAAEAGDARAALAALDRHRLLCAHREGPYGVRHWNRQVERWLAEATGVPIYGEWYVGRPILVTSNDYALEVYNGETGAAVLGPDGRLRAWVSGSERLRDYAPGRLDAVETMHAMTIHKSQGSQAERVTVLLPDASSRLLTRELFYTAVTRAQEHVRVVGSEAAVRAAVRQQAQRASGLSARLSRAQTTDRHADQRNSGETDGG</sequence>
<dbReference type="SMART" id="SM00382">
    <property type="entry name" value="AAA"/>
    <property type="match status" value="1"/>
</dbReference>
<evidence type="ECO:0000313" key="14">
    <source>
        <dbReference type="EMBL" id="MFB9315277.1"/>
    </source>
</evidence>
<evidence type="ECO:0000256" key="11">
    <source>
        <dbReference type="HAMAP-Rule" id="MF_01487"/>
    </source>
</evidence>
<gene>
    <name evidence="11 14" type="primary">recD</name>
    <name evidence="14" type="ORF">ACFFRI_19675</name>
</gene>
<feature type="binding site" evidence="11">
    <location>
        <begin position="180"/>
        <end position="187"/>
    </location>
    <ligand>
        <name>ATP</name>
        <dbReference type="ChEBI" id="CHEBI:30616"/>
    </ligand>
</feature>
<keyword evidence="9 11" id="KW-0234">DNA repair</keyword>
<organism evidence="14 15">
    <name type="scientific">Nocardioides plantarum</name>
    <dbReference type="NCBI Taxonomy" id="29299"/>
    <lineage>
        <taxon>Bacteria</taxon>
        <taxon>Bacillati</taxon>
        <taxon>Actinomycetota</taxon>
        <taxon>Actinomycetes</taxon>
        <taxon>Propionibacteriales</taxon>
        <taxon>Nocardioidaceae</taxon>
        <taxon>Nocardioides</taxon>
    </lineage>
</organism>
<protein>
    <recommendedName>
        <fullName evidence="11">RecBCD enzyme subunit RecD</fullName>
        <ecNumber evidence="11">5.6.2.3</ecNumber>
    </recommendedName>
    <alternativeName>
        <fullName evidence="11">DNA 5'-3' helicase subunit RecD</fullName>
    </alternativeName>
    <alternativeName>
        <fullName evidence="11">Exonuclease V subunit RecD</fullName>
        <shortName evidence="11">ExoV subunit RecD</shortName>
    </alternativeName>
    <alternativeName>
        <fullName evidence="11">Helicase/nuclease RecBCD subunit RecD</fullName>
    </alternativeName>
</protein>
<evidence type="ECO:0000256" key="10">
    <source>
        <dbReference type="ARBA" id="ARBA00023235"/>
    </source>
</evidence>
<evidence type="ECO:0000259" key="13">
    <source>
        <dbReference type="SMART" id="SM00382"/>
    </source>
</evidence>
<dbReference type="Pfam" id="PF21185">
    <property type="entry name" value="RecD_N"/>
    <property type="match status" value="1"/>
</dbReference>
<evidence type="ECO:0000256" key="6">
    <source>
        <dbReference type="ARBA" id="ARBA00022839"/>
    </source>
</evidence>
<dbReference type="PANTHER" id="PTHR43788">
    <property type="entry name" value="DNA2/NAM7 HELICASE FAMILY MEMBER"/>
    <property type="match status" value="1"/>
</dbReference>
<dbReference type="HAMAP" id="MF_01487">
    <property type="entry name" value="RecD"/>
    <property type="match status" value="1"/>
</dbReference>
<dbReference type="EC" id="5.6.2.3" evidence="11"/>
<dbReference type="InterPro" id="IPR049550">
    <property type="entry name" value="RecD_N"/>
</dbReference>
<dbReference type="CDD" id="cd18809">
    <property type="entry name" value="SF1_C_RecD"/>
    <property type="match status" value="1"/>
</dbReference>
<dbReference type="Proteomes" id="UP001589750">
    <property type="component" value="Unassembled WGS sequence"/>
</dbReference>
<dbReference type="Gene3D" id="3.40.50.300">
    <property type="entry name" value="P-loop containing nucleotide triphosphate hydrolases"/>
    <property type="match status" value="3"/>
</dbReference>
<dbReference type="Pfam" id="PF13245">
    <property type="entry name" value="AAA_19"/>
    <property type="match status" value="1"/>
</dbReference>
<evidence type="ECO:0000256" key="9">
    <source>
        <dbReference type="ARBA" id="ARBA00023204"/>
    </source>
</evidence>
<keyword evidence="7 11" id="KW-0067">ATP-binding</keyword>
<dbReference type="NCBIfam" id="TIGR01447">
    <property type="entry name" value="recD"/>
    <property type="match status" value="1"/>
</dbReference>
<comment type="similarity">
    <text evidence="11">Belongs to the RecD family.</text>
</comment>
<feature type="domain" description="AAA+ ATPase" evidence="13">
    <location>
        <begin position="172"/>
        <end position="381"/>
    </location>
</feature>
<keyword evidence="6 11" id="KW-0269">Exonuclease</keyword>
<dbReference type="InterPro" id="IPR006344">
    <property type="entry name" value="RecD"/>
</dbReference>
<dbReference type="Pfam" id="PF13538">
    <property type="entry name" value="UvrD_C_2"/>
    <property type="match status" value="1"/>
</dbReference>
<evidence type="ECO:0000256" key="5">
    <source>
        <dbReference type="ARBA" id="ARBA00022806"/>
    </source>
</evidence>
<evidence type="ECO:0000256" key="7">
    <source>
        <dbReference type="ARBA" id="ARBA00022840"/>
    </source>
</evidence>
<keyword evidence="2 11" id="KW-0547">Nucleotide-binding</keyword>
<comment type="catalytic activity">
    <reaction evidence="11">
        <text>ATP + H2O = ADP + phosphate + H(+)</text>
        <dbReference type="Rhea" id="RHEA:13065"/>
        <dbReference type="ChEBI" id="CHEBI:15377"/>
        <dbReference type="ChEBI" id="CHEBI:15378"/>
        <dbReference type="ChEBI" id="CHEBI:30616"/>
        <dbReference type="ChEBI" id="CHEBI:43474"/>
        <dbReference type="ChEBI" id="CHEBI:456216"/>
        <dbReference type="EC" id="5.6.2.3"/>
    </reaction>
</comment>
<comment type="function">
    <text evidence="11">A helicase/nuclease that prepares dsDNA breaks (DSB) for recombinational DNA repair. Binds to DSBs and unwinds DNA via a highly rapid and processive ATP-dependent bidirectional helicase activity. Unwinds dsDNA until it encounters a Chi (crossover hotspot instigator) sequence from the 3' direction. Cuts ssDNA a few nucleotides 3' to the Chi site. The properties and activities of the enzyme are changed at Chi. The Chi-altered holoenzyme produces a long 3'-ssDNA overhang and facilitates RecA-binding to the ssDNA for homologous DNA recombination and repair. Holoenzyme degrades any linearized DNA that is unable to undergo homologous recombination. In the holoenzyme this subunit has ssDNA-dependent ATPase and 5'-3' helicase activity. When added to pre-assembled RecBC greatly stimulates nuclease activity and augments holoenzyme processivity. Negatively regulates the RecA-loading ability of RecBCD.</text>
</comment>
<keyword evidence="8 11" id="KW-0238">DNA-binding</keyword>
<proteinExistence type="inferred from homology"/>
<dbReference type="CDD" id="cd17933">
    <property type="entry name" value="DEXSc_RecD-like"/>
    <property type="match status" value="1"/>
</dbReference>
<dbReference type="RefSeq" id="WP_140009054.1">
    <property type="nucleotide sequence ID" value="NZ_JBHMDG010000030.1"/>
</dbReference>
<dbReference type="EMBL" id="JBHMDG010000030">
    <property type="protein sequence ID" value="MFB9315277.1"/>
    <property type="molecule type" value="Genomic_DNA"/>
</dbReference>
<evidence type="ECO:0000256" key="2">
    <source>
        <dbReference type="ARBA" id="ARBA00022741"/>
    </source>
</evidence>
<dbReference type="InterPro" id="IPR003593">
    <property type="entry name" value="AAA+_ATPase"/>
</dbReference>
<dbReference type="SUPFAM" id="SSF52540">
    <property type="entry name" value="P-loop containing nucleoside triphosphate hydrolases"/>
    <property type="match status" value="1"/>
</dbReference>
<keyword evidence="15" id="KW-1185">Reference proteome</keyword>
<dbReference type="InterPro" id="IPR027785">
    <property type="entry name" value="UvrD-like_helicase_C"/>
</dbReference>
<evidence type="ECO:0000256" key="1">
    <source>
        <dbReference type="ARBA" id="ARBA00022722"/>
    </source>
</evidence>
<evidence type="ECO:0000256" key="4">
    <source>
        <dbReference type="ARBA" id="ARBA00022801"/>
    </source>
</evidence>
<accession>A0ABV5KEW3</accession>
<evidence type="ECO:0000256" key="3">
    <source>
        <dbReference type="ARBA" id="ARBA00022763"/>
    </source>
</evidence>
<keyword evidence="3 11" id="KW-0227">DNA damage</keyword>
<name>A0ABV5KEW3_9ACTN</name>
<evidence type="ECO:0000256" key="12">
    <source>
        <dbReference type="SAM" id="MobiDB-lite"/>
    </source>
</evidence>
<dbReference type="InterPro" id="IPR041851">
    <property type="entry name" value="RecD_N_sf"/>
</dbReference>
<keyword evidence="10 11" id="KW-0413">Isomerase</keyword>
<comment type="miscellaneous">
    <text evidence="11">In the RecBCD complex, RecB has a slow 3'-5' helicase, an exonuclease activity and loads RecA onto ssDNA, RecD has a fast 5'-3' helicase activity, while RecC stimulates the ATPase and processivity of the RecB helicase and contributes to recognition of the Chi site.</text>
</comment>
<feature type="compositionally biased region" description="Basic and acidic residues" evidence="12">
    <location>
        <begin position="586"/>
        <end position="602"/>
    </location>
</feature>
<keyword evidence="4 11" id="KW-0378">Hydrolase</keyword>
<dbReference type="PANTHER" id="PTHR43788:SF6">
    <property type="entry name" value="DNA HELICASE B"/>
    <property type="match status" value="1"/>
</dbReference>
<keyword evidence="1 11" id="KW-0540">Nuclease</keyword>
<feature type="region of interest" description="Disordered" evidence="12">
    <location>
        <begin position="574"/>
        <end position="602"/>
    </location>
</feature>
<comment type="caution">
    <text evidence="14">The sequence shown here is derived from an EMBL/GenBank/DDBJ whole genome shotgun (WGS) entry which is preliminary data.</text>
</comment>
<reference evidence="14 15" key="1">
    <citation type="submission" date="2024-09" db="EMBL/GenBank/DDBJ databases">
        <authorList>
            <person name="Sun Q."/>
            <person name="Mori K."/>
        </authorList>
    </citation>
    <scope>NUCLEOTIDE SEQUENCE [LARGE SCALE GENOMIC DNA]</scope>
    <source>
        <strain evidence="14 15">JCM 9626</strain>
    </source>
</reference>
<keyword evidence="5 11" id="KW-0347">Helicase</keyword>
<evidence type="ECO:0000256" key="8">
    <source>
        <dbReference type="ARBA" id="ARBA00023125"/>
    </source>
</evidence>
<dbReference type="GO" id="GO:0008854">
    <property type="term" value="F:exodeoxyribonuclease V activity"/>
    <property type="evidence" value="ECO:0007669"/>
    <property type="project" value="UniProtKB-EC"/>
</dbReference>
<dbReference type="InterPro" id="IPR050534">
    <property type="entry name" value="Coronavir_polyprotein_1ab"/>
</dbReference>
<comment type="subunit">
    <text evidence="11">Heterotrimer of RecB, RecC and RecD. All subunits contribute to DNA-binding.</text>
</comment>
<dbReference type="Gene3D" id="1.10.10.1020">
    <property type="entry name" value="RecBCD complex, subunit RecD, N-terminal domain"/>
    <property type="match status" value="1"/>
</dbReference>
<dbReference type="InterPro" id="IPR027417">
    <property type="entry name" value="P-loop_NTPase"/>
</dbReference>